<organism evidence="1 2">
    <name type="scientific">Phocaeicola dorei DSM 17855</name>
    <dbReference type="NCBI Taxonomy" id="483217"/>
    <lineage>
        <taxon>Bacteria</taxon>
        <taxon>Pseudomonadati</taxon>
        <taxon>Bacteroidota</taxon>
        <taxon>Bacteroidia</taxon>
        <taxon>Bacteroidales</taxon>
        <taxon>Bacteroidaceae</taxon>
        <taxon>Phocaeicola</taxon>
    </lineage>
</organism>
<evidence type="ECO:0000313" key="2">
    <source>
        <dbReference type="Proteomes" id="UP000004849"/>
    </source>
</evidence>
<evidence type="ECO:0000313" key="1">
    <source>
        <dbReference type="EMBL" id="EEB24216.1"/>
    </source>
</evidence>
<proteinExistence type="predicted"/>
<reference evidence="1 2" key="2">
    <citation type="submission" date="2008-10" db="EMBL/GenBank/DDBJ databases">
        <authorList>
            <person name="Fulton L."/>
            <person name="Clifton S."/>
            <person name="Fulton B."/>
            <person name="Xu J."/>
            <person name="Minx P."/>
            <person name="Pepin K.H."/>
            <person name="Johnson M."/>
            <person name="Thiruvilangam P."/>
            <person name="Bhonagiri V."/>
            <person name="Nash W.E."/>
            <person name="Mardis E.R."/>
            <person name="Wilson R.K."/>
        </authorList>
    </citation>
    <scope>NUCLEOTIDE SEQUENCE [LARGE SCALE GENOMIC DNA]</scope>
    <source>
        <strain evidence="1 2">DSM 17855</strain>
    </source>
</reference>
<dbReference type="AlphaFoldDB" id="B6W185"/>
<reference evidence="1 2" key="1">
    <citation type="submission" date="2008-10" db="EMBL/GenBank/DDBJ databases">
        <title>Draft genome sequence of Bacteroides dorei (DSM 17855).</title>
        <authorList>
            <person name="Sudarsanam P."/>
            <person name="Ley R."/>
            <person name="Guruge J."/>
            <person name="Turnbaugh P.J."/>
            <person name="Mahowald M."/>
            <person name="Liep D."/>
            <person name="Gordon J."/>
        </authorList>
    </citation>
    <scope>NUCLEOTIDE SEQUENCE [LARGE SCALE GENOMIC DNA]</scope>
    <source>
        <strain evidence="1 2">DSM 17855</strain>
    </source>
</reference>
<dbReference type="HOGENOM" id="CLU_3304632_0_0_10"/>
<protein>
    <submittedName>
        <fullName evidence="1">Uncharacterized protein</fullName>
    </submittedName>
</protein>
<name>B6W185_9BACT</name>
<accession>B6W185</accession>
<gene>
    <name evidence="1" type="ORF">BACDOR_03274</name>
</gene>
<sequence>MHNFATNEQTYHKKDFCLSYCNFLQQSLITLLPPTSPYP</sequence>
<dbReference type="EMBL" id="ABWZ01000069">
    <property type="protein sequence ID" value="EEB24216.1"/>
    <property type="molecule type" value="Genomic_DNA"/>
</dbReference>
<dbReference type="Proteomes" id="UP000004849">
    <property type="component" value="Unassembled WGS sequence"/>
</dbReference>